<dbReference type="EMBL" id="AWEY01000013">
    <property type="protein sequence ID" value="ERK39633.1"/>
    <property type="molecule type" value="Genomic_DNA"/>
</dbReference>
<dbReference type="PATRIC" id="fig|1115809.3.peg.1004"/>
<dbReference type="PANTHER" id="PTHR36849:SF1">
    <property type="entry name" value="CYTOPLASMIC PROTEIN"/>
    <property type="match status" value="1"/>
</dbReference>
<sequence>MHQLRIKRIYAAAEKDDGYRILTDRLWPRGVPKSKAAIDQWAKEIAPTVSLRQWFGHKRENFPTFTDRYIAELDANPDAPAFAEQCFELMKRDNVTLLYGAKDEQCNHAVVLRNWILKQVDE</sequence>
<evidence type="ECO:0000313" key="2">
    <source>
        <dbReference type="Proteomes" id="UP000016648"/>
    </source>
</evidence>
<evidence type="ECO:0000313" key="1">
    <source>
        <dbReference type="EMBL" id="ERK39633.1"/>
    </source>
</evidence>
<dbReference type="PANTHER" id="PTHR36849">
    <property type="entry name" value="CYTOPLASMIC PROTEIN-RELATED"/>
    <property type="match status" value="1"/>
</dbReference>
<dbReference type="InterPro" id="IPR052552">
    <property type="entry name" value="YeaO-like"/>
</dbReference>
<reference evidence="1 2" key="1">
    <citation type="submission" date="2013-08" db="EMBL/GenBank/DDBJ databases">
        <authorList>
            <person name="Durkin A.S."/>
            <person name="Haft D.R."/>
            <person name="McCorrison J."/>
            <person name="Torralba M."/>
            <person name="Gillis M."/>
            <person name="Haft D.H."/>
            <person name="Methe B."/>
            <person name="Sutton G."/>
            <person name="Nelson K.E."/>
        </authorList>
    </citation>
    <scope>NUCLEOTIDE SEQUENCE [LARGE SCALE GENOMIC DNA]</scope>
    <source>
        <strain evidence="1 2">F0067</strain>
    </source>
</reference>
<dbReference type="Proteomes" id="UP000016648">
    <property type="component" value="Unassembled WGS sequence"/>
</dbReference>
<name>U2QE83_9BACT</name>
<keyword evidence="2" id="KW-1185">Reference proteome</keyword>
<dbReference type="AlphaFoldDB" id="U2QE83"/>
<accession>U2QE83</accession>
<dbReference type="Pfam" id="PF22752">
    <property type="entry name" value="DUF488-N3i"/>
    <property type="match status" value="1"/>
</dbReference>
<proteinExistence type="predicted"/>
<protein>
    <submittedName>
        <fullName evidence="1">PF04343 family protein</fullName>
    </submittedName>
</protein>
<comment type="caution">
    <text evidence="1">The sequence shown here is derived from an EMBL/GenBank/DDBJ whole genome shotgun (WGS) entry which is preliminary data.</text>
</comment>
<organism evidence="1 2">
    <name type="scientific">Segatella baroniae F0067</name>
    <dbReference type="NCBI Taxonomy" id="1115809"/>
    <lineage>
        <taxon>Bacteria</taxon>
        <taxon>Pseudomonadati</taxon>
        <taxon>Bacteroidota</taxon>
        <taxon>Bacteroidia</taxon>
        <taxon>Bacteroidales</taxon>
        <taxon>Prevotellaceae</taxon>
        <taxon>Segatella</taxon>
    </lineage>
</organism>
<gene>
    <name evidence="1" type="ORF">HMPREF9135_2494</name>
</gene>
<dbReference type="RefSeq" id="WP_021589372.1">
    <property type="nucleotide sequence ID" value="NZ_AWEY01000013.1"/>
</dbReference>